<comment type="caution">
    <text evidence="4">The sequence shown here is derived from an EMBL/GenBank/DDBJ whole genome shotgun (WGS) entry which is preliminary data.</text>
</comment>
<evidence type="ECO:0000256" key="1">
    <source>
        <dbReference type="PROSITE-ProRule" id="PRU00047"/>
    </source>
</evidence>
<evidence type="ECO:0000256" key="2">
    <source>
        <dbReference type="SAM" id="MobiDB-lite"/>
    </source>
</evidence>
<keyword evidence="4" id="KW-0548">Nucleotidyltransferase</keyword>
<gene>
    <name evidence="4" type="ORF">Tco_0705716</name>
</gene>
<dbReference type="Pfam" id="PF03732">
    <property type="entry name" value="Retrotrans_gag"/>
    <property type="match status" value="1"/>
</dbReference>
<keyword evidence="1" id="KW-0862">Zinc</keyword>
<reference evidence="4" key="2">
    <citation type="submission" date="2022-01" db="EMBL/GenBank/DDBJ databases">
        <authorList>
            <person name="Yamashiro T."/>
            <person name="Shiraishi A."/>
            <person name="Satake H."/>
            <person name="Nakayama K."/>
        </authorList>
    </citation>
    <scope>NUCLEOTIDE SEQUENCE</scope>
</reference>
<dbReference type="GO" id="GO:0003964">
    <property type="term" value="F:RNA-directed DNA polymerase activity"/>
    <property type="evidence" value="ECO:0007669"/>
    <property type="project" value="UniProtKB-KW"/>
</dbReference>
<keyword evidence="4" id="KW-0808">Transferase</keyword>
<keyword evidence="5" id="KW-1185">Reference proteome</keyword>
<proteinExistence type="predicted"/>
<feature type="domain" description="CCHC-type" evidence="3">
    <location>
        <begin position="593"/>
        <end position="609"/>
    </location>
</feature>
<dbReference type="InterPro" id="IPR001878">
    <property type="entry name" value="Znf_CCHC"/>
</dbReference>
<organism evidence="4 5">
    <name type="scientific">Tanacetum coccineum</name>
    <dbReference type="NCBI Taxonomy" id="301880"/>
    <lineage>
        <taxon>Eukaryota</taxon>
        <taxon>Viridiplantae</taxon>
        <taxon>Streptophyta</taxon>
        <taxon>Embryophyta</taxon>
        <taxon>Tracheophyta</taxon>
        <taxon>Spermatophyta</taxon>
        <taxon>Magnoliopsida</taxon>
        <taxon>eudicotyledons</taxon>
        <taxon>Gunneridae</taxon>
        <taxon>Pentapetalae</taxon>
        <taxon>asterids</taxon>
        <taxon>campanulids</taxon>
        <taxon>Asterales</taxon>
        <taxon>Asteraceae</taxon>
        <taxon>Asteroideae</taxon>
        <taxon>Anthemideae</taxon>
        <taxon>Anthemidinae</taxon>
        <taxon>Tanacetum</taxon>
    </lineage>
</organism>
<dbReference type="EMBL" id="BQNB010010111">
    <property type="protein sequence ID" value="GJS72875.1"/>
    <property type="molecule type" value="Genomic_DNA"/>
</dbReference>
<name>A0ABQ4Y691_9ASTR</name>
<sequence length="634" mass="72834">MIPTTIPSTVPTTDLPVIYDDTPLIPTISPIVPTIPPIAPTIQYTSPFICTDSSESDTPDTLPSQDPYERITLHLIISPQTTHHEILRQILIQTLHLILLRDIFHQLHPYTGALSSVRAKLLSPRKRIRDSDSVIDLEVSSEESYVPYIPRDIRLISMLVLHLLMILQLERRMLELRIGLRPRMRPSLVREARLRLGLIRVTYYVVSDDTIEPVREDFPELVSANISLKVMQRGLDMGHRIVATSQQSVAMCERIGMLERYNRRLRGMLDVERHRVDRLRRSMSYVQRDLRQICRFQFYDRVRLRRLETYARRVTQDVINELIAKRVKEALKAYDAAKNPRTKMEIENEQQDDNVEANVNGDGNGNGNGNANVKNGGVVPITKECNYQEFMKCQPLSFKGTKGIWNSHKRTVGVDTAYAITRKVLIKLVTEVYCPRNEIQKMEMELWNLTVKSNDLTDYNQRFQELTLLCTKMVPEEEDKVEKYIGCLPDNIQGNVIAAEPTRLQDAIRIANNLMDQKLKGYTIKNAENKRRFKNNSRDNHGQQQPFKRQNVSGPNVARAYTVRNNVERRGYVGALPYCSNCRLHHEGPYKMKCGNCKRVGHMTRDCKSAVDATPQRAPVGNQTGNICYECGRP</sequence>
<reference evidence="4" key="1">
    <citation type="journal article" date="2022" name="Int. J. Mol. Sci.">
        <title>Draft Genome of Tanacetum Coccineum: Genomic Comparison of Closely Related Tanacetum-Family Plants.</title>
        <authorList>
            <person name="Yamashiro T."/>
            <person name="Shiraishi A."/>
            <person name="Nakayama K."/>
            <person name="Satake H."/>
        </authorList>
    </citation>
    <scope>NUCLEOTIDE SEQUENCE</scope>
</reference>
<dbReference type="Proteomes" id="UP001151760">
    <property type="component" value="Unassembled WGS sequence"/>
</dbReference>
<evidence type="ECO:0000313" key="4">
    <source>
        <dbReference type="EMBL" id="GJS72875.1"/>
    </source>
</evidence>
<feature type="compositionally biased region" description="Polar residues" evidence="2">
    <location>
        <begin position="542"/>
        <end position="554"/>
    </location>
</feature>
<keyword evidence="4" id="KW-0695">RNA-directed DNA polymerase</keyword>
<dbReference type="InterPro" id="IPR005162">
    <property type="entry name" value="Retrotrans_gag_dom"/>
</dbReference>
<keyword evidence="1" id="KW-0479">Metal-binding</keyword>
<keyword evidence="1" id="KW-0863">Zinc-finger</keyword>
<evidence type="ECO:0000259" key="3">
    <source>
        <dbReference type="PROSITE" id="PS50158"/>
    </source>
</evidence>
<dbReference type="PROSITE" id="PS50158">
    <property type="entry name" value="ZF_CCHC"/>
    <property type="match status" value="1"/>
</dbReference>
<protein>
    <submittedName>
        <fullName evidence="4">Reverse transcriptase domain-containing protein</fullName>
    </submittedName>
</protein>
<dbReference type="Gene3D" id="4.10.60.10">
    <property type="entry name" value="Zinc finger, CCHC-type"/>
    <property type="match status" value="1"/>
</dbReference>
<feature type="region of interest" description="Disordered" evidence="2">
    <location>
        <begin position="525"/>
        <end position="556"/>
    </location>
</feature>
<accession>A0ABQ4Y691</accession>
<evidence type="ECO:0000313" key="5">
    <source>
        <dbReference type="Proteomes" id="UP001151760"/>
    </source>
</evidence>